<name>A0A7Y2RBN4_9HYPH</name>
<gene>
    <name evidence="2" type="ORF">HLI17_32015</name>
</gene>
<reference evidence="2 3" key="1">
    <citation type="submission" date="2020-04" db="EMBL/GenBank/DDBJ databases">
        <title>Rhizobium bacterial biofertilizers improve the content of phenolic compounds of Lactuca sativa L. under non-saline and saline-stress conditions.</title>
        <authorList>
            <person name="Ayuso-Calles M."/>
            <person name="Garcia-Estevez I."/>
            <person name="Jimenez-Gomez A."/>
            <person name="Flores-Felix J.D."/>
            <person name="Escribano-Bailon M."/>
            <person name="Rivas R."/>
        </authorList>
    </citation>
    <scope>NUCLEOTIDE SEQUENCE [LARGE SCALE GENOMIC DNA]</scope>
    <source>
        <strain evidence="2 3">GPTR02</strain>
    </source>
</reference>
<dbReference type="AlphaFoldDB" id="A0A7Y2RBN4"/>
<feature type="transmembrane region" description="Helical" evidence="1">
    <location>
        <begin position="7"/>
        <end position="25"/>
    </location>
</feature>
<organism evidence="2 3">
    <name type="scientific">Rhizobium laguerreae</name>
    <dbReference type="NCBI Taxonomy" id="1076926"/>
    <lineage>
        <taxon>Bacteria</taxon>
        <taxon>Pseudomonadati</taxon>
        <taxon>Pseudomonadota</taxon>
        <taxon>Alphaproteobacteria</taxon>
        <taxon>Hyphomicrobiales</taxon>
        <taxon>Rhizobiaceae</taxon>
        <taxon>Rhizobium/Agrobacterium group</taxon>
        <taxon>Rhizobium</taxon>
    </lineage>
</organism>
<protein>
    <submittedName>
        <fullName evidence="2">Uncharacterized protein</fullName>
    </submittedName>
</protein>
<keyword evidence="1" id="KW-0812">Transmembrane</keyword>
<keyword evidence="1" id="KW-1133">Transmembrane helix</keyword>
<evidence type="ECO:0000313" key="3">
    <source>
        <dbReference type="Proteomes" id="UP000530654"/>
    </source>
</evidence>
<dbReference type="Proteomes" id="UP000530654">
    <property type="component" value="Unassembled WGS sequence"/>
</dbReference>
<accession>A0A7Y2RBN4</accession>
<sequence>MKEEHPLIVAAGAIGGMLAIGFMRAPPGQTFNWQDYSAFAVFGLLLYWLLKPSKNKG</sequence>
<feature type="transmembrane region" description="Helical" evidence="1">
    <location>
        <begin position="31"/>
        <end position="50"/>
    </location>
</feature>
<dbReference type="EMBL" id="JABEQY010000047">
    <property type="protein sequence ID" value="NNH67828.1"/>
    <property type="molecule type" value="Genomic_DNA"/>
</dbReference>
<keyword evidence="1" id="KW-0472">Membrane</keyword>
<evidence type="ECO:0000256" key="1">
    <source>
        <dbReference type="SAM" id="Phobius"/>
    </source>
</evidence>
<evidence type="ECO:0000313" key="2">
    <source>
        <dbReference type="EMBL" id="NNH67828.1"/>
    </source>
</evidence>
<proteinExistence type="predicted"/>
<dbReference type="RefSeq" id="WP_170282888.1">
    <property type="nucleotide sequence ID" value="NZ_JABEQY010000047.1"/>
</dbReference>
<comment type="caution">
    <text evidence="2">The sequence shown here is derived from an EMBL/GenBank/DDBJ whole genome shotgun (WGS) entry which is preliminary data.</text>
</comment>